<accession>A0A5C6RVN0</accession>
<dbReference type="PANTHER" id="PTHR42970:SF1">
    <property type="entry name" value="PECTATE LYASE C-RELATED"/>
    <property type="match status" value="1"/>
</dbReference>
<proteinExistence type="predicted"/>
<feature type="compositionally biased region" description="Acidic residues" evidence="3">
    <location>
        <begin position="415"/>
        <end position="427"/>
    </location>
</feature>
<dbReference type="SUPFAM" id="SSF51126">
    <property type="entry name" value="Pectin lyase-like"/>
    <property type="match status" value="1"/>
</dbReference>
<dbReference type="AlphaFoldDB" id="A0A5C6RVN0"/>
<reference evidence="4 5" key="1">
    <citation type="submission" date="2019-08" db="EMBL/GenBank/DDBJ databases">
        <authorList>
            <person name="Ye J."/>
        </authorList>
    </citation>
    <scope>NUCLEOTIDE SEQUENCE [LARGE SCALE GENOMIC DNA]</scope>
    <source>
        <strain evidence="4 5">TK008</strain>
    </source>
</reference>
<evidence type="ECO:0008006" key="6">
    <source>
        <dbReference type="Google" id="ProtNLM"/>
    </source>
</evidence>
<comment type="caution">
    <text evidence="4">The sequence shown here is derived from an EMBL/GenBank/DDBJ whole genome shotgun (WGS) entry which is preliminary data.</text>
</comment>
<gene>
    <name evidence="4" type="ORF">FQV27_16085</name>
</gene>
<dbReference type="EMBL" id="VOPL01000008">
    <property type="protein sequence ID" value="TXB66428.1"/>
    <property type="molecule type" value="Genomic_DNA"/>
</dbReference>
<name>A0A5C6RVN0_9RHOB</name>
<dbReference type="Proteomes" id="UP000321562">
    <property type="component" value="Unassembled WGS sequence"/>
</dbReference>
<dbReference type="RefSeq" id="WP_147100515.1">
    <property type="nucleotide sequence ID" value="NZ_JBHUFH010000001.1"/>
</dbReference>
<keyword evidence="1" id="KW-0479">Metal-binding</keyword>
<dbReference type="OrthoDB" id="8737820at2"/>
<evidence type="ECO:0000313" key="4">
    <source>
        <dbReference type="EMBL" id="TXB66428.1"/>
    </source>
</evidence>
<dbReference type="InterPro" id="IPR011050">
    <property type="entry name" value="Pectin_lyase_fold/virulence"/>
</dbReference>
<dbReference type="InterPro" id="IPR012334">
    <property type="entry name" value="Pectin_lyas_fold"/>
</dbReference>
<dbReference type="InterPro" id="IPR052063">
    <property type="entry name" value="Polysaccharide_Lyase_1"/>
</dbReference>
<evidence type="ECO:0000256" key="2">
    <source>
        <dbReference type="ARBA" id="ARBA00023180"/>
    </source>
</evidence>
<evidence type="ECO:0000256" key="1">
    <source>
        <dbReference type="ARBA" id="ARBA00022723"/>
    </source>
</evidence>
<dbReference type="PANTHER" id="PTHR42970">
    <property type="entry name" value="PECTATE LYASE C-RELATED"/>
    <property type="match status" value="1"/>
</dbReference>
<keyword evidence="5" id="KW-1185">Reference proteome</keyword>
<dbReference type="GO" id="GO:0046872">
    <property type="term" value="F:metal ion binding"/>
    <property type="evidence" value="ECO:0007669"/>
    <property type="project" value="UniProtKB-KW"/>
</dbReference>
<keyword evidence="2" id="KW-0325">Glycoprotein</keyword>
<organism evidence="4 5">
    <name type="scientific">Paracoccus aurantiacus</name>
    <dbReference type="NCBI Taxonomy" id="2599412"/>
    <lineage>
        <taxon>Bacteria</taxon>
        <taxon>Pseudomonadati</taxon>
        <taxon>Pseudomonadota</taxon>
        <taxon>Alphaproteobacteria</taxon>
        <taxon>Rhodobacterales</taxon>
        <taxon>Paracoccaceae</taxon>
        <taxon>Paracoccus</taxon>
    </lineage>
</organism>
<dbReference type="Gene3D" id="2.160.20.10">
    <property type="entry name" value="Single-stranded right-handed beta-helix, Pectin lyase-like"/>
    <property type="match status" value="1"/>
</dbReference>
<evidence type="ECO:0000313" key="5">
    <source>
        <dbReference type="Proteomes" id="UP000321562"/>
    </source>
</evidence>
<protein>
    <recommendedName>
        <fullName evidence="6">Pectate lyase</fullName>
    </recommendedName>
</protein>
<sequence length="464" mass="49770">MAITDAQTKGAGAVLLAIGLFLFTAAMPGASHAETAFPGAVGYGAEATGWRGGKLIPVTNLRDSGRGSLRNCVEKKIPRVCVFRVSGTIMLRSALMARSNLYIAGQTAPGDGIQLRNAKSRQGPLIVKEARDVVVRFLKLRPGPGVKGAPNVDGITVENASNLYFGNLSLMFSVDESFNIHVNNGTATDITLADSILAFSLDHSTHPEGRHSKGALICSGDGTNNSCGRISLLRNIFVHHRDRNPDLKGTDTGPIEVVNNIFYDAISQFGEFYDLLGDLQVAYVGNLALRGPSSTERANVALEVFDWTDGNDISVWANDNEARDCETGTPFDILGPDAQTHQAAEPIPTTIEPMPVGELLTVLPERAGDNLPEHRHRDRLDKRALSNLADCSGKVIDHPRAVDGWADIPPSQPPEDSDGDLLPDEWEAGQTGLDPDRADDPWQILDSTGHSAVESWLAELAGDT</sequence>
<feature type="region of interest" description="Disordered" evidence="3">
    <location>
        <begin position="401"/>
        <end position="441"/>
    </location>
</feature>
<evidence type="ECO:0000256" key="3">
    <source>
        <dbReference type="SAM" id="MobiDB-lite"/>
    </source>
</evidence>